<sequence length="577" mass="66483">MTDRLFKSKHHHWGLPINSYPKLYSQLAIAARGQTFSVFAEHYNWRSVAIATISDICKLEQLAHQTHYVETAAARITLQMLECVLELTRFPDEFENFALPSLVAGSIVLMSSVQPTPFFYEYGYLSFRILIFSLNTCIIKHGQNLEFTVQRMMNAAPGTHLSFFWQGAMDLLAVQLGSIPRLEKRLTNIINPSPQQLLILERSKLNMLLNLLDNSRKHFLAALITADSLQLSGLMFILWKYLENERENMNKNVYNQKLLLPYSRIFRRYQMVFPENNNETELTRLIFVELTNTSDLQVLQEKPLTDIEDSRTAIHAYNRCLNTFQFLVINDGVQHMNLLRLLFIPGCEDLLPSIMDSTFRMLWKTWPYSDMHTTIVAMRVCSGYICRFFQEHVKALGTEPEPWRYDLVDTMIITDTLELALRIMFTFSQSQDPSTARVTVDEVKITYDIMIALWQTIAAHTPEEYFGRRLRESGVLDRWNGYLLDLRERVYMEPSTRAIILPFSKSFAKEVAALSGVKWNDQPLGTQNSGTCNYLRCPHPTKASLGCSKCMNAVYCSARCLAKDWPSHALVCRVPGL</sequence>
<dbReference type="InterPro" id="IPR002893">
    <property type="entry name" value="Znf_MYND"/>
</dbReference>
<dbReference type="AlphaFoldDB" id="A0A8H3C9A4"/>
<proteinExistence type="predicted"/>
<dbReference type="SUPFAM" id="SSF144232">
    <property type="entry name" value="HIT/MYND zinc finger-like"/>
    <property type="match status" value="1"/>
</dbReference>
<evidence type="ECO:0000313" key="6">
    <source>
        <dbReference type="EMBL" id="CAE6476367.1"/>
    </source>
</evidence>
<reference evidence="6" key="1">
    <citation type="submission" date="2021-01" db="EMBL/GenBank/DDBJ databases">
        <authorList>
            <person name="Kaushik A."/>
        </authorList>
    </citation>
    <scope>NUCLEOTIDE SEQUENCE</scope>
    <source>
        <strain evidence="6">AG3-1AP</strain>
    </source>
</reference>
<keyword evidence="3" id="KW-0862">Zinc</keyword>
<accession>A0A8H3C9A4</accession>
<evidence type="ECO:0000313" key="7">
    <source>
        <dbReference type="Proteomes" id="UP000663831"/>
    </source>
</evidence>
<evidence type="ECO:0000256" key="1">
    <source>
        <dbReference type="ARBA" id="ARBA00022723"/>
    </source>
</evidence>
<dbReference type="Pfam" id="PF01753">
    <property type="entry name" value="zf-MYND"/>
    <property type="match status" value="1"/>
</dbReference>
<dbReference type="PROSITE" id="PS50865">
    <property type="entry name" value="ZF_MYND_2"/>
    <property type="match status" value="1"/>
</dbReference>
<feature type="domain" description="MYND-type" evidence="5">
    <location>
        <begin position="534"/>
        <end position="572"/>
    </location>
</feature>
<evidence type="ECO:0000259" key="5">
    <source>
        <dbReference type="PROSITE" id="PS50865"/>
    </source>
</evidence>
<dbReference type="GO" id="GO:0008270">
    <property type="term" value="F:zinc ion binding"/>
    <property type="evidence" value="ECO:0007669"/>
    <property type="project" value="UniProtKB-KW"/>
</dbReference>
<dbReference type="Gene3D" id="6.10.140.2220">
    <property type="match status" value="1"/>
</dbReference>
<gene>
    <name evidence="6" type="ORF">RDB_LOCUS92981</name>
</gene>
<protein>
    <recommendedName>
        <fullName evidence="5">MYND-type domain-containing protein</fullName>
    </recommendedName>
</protein>
<keyword evidence="2 4" id="KW-0863">Zinc-finger</keyword>
<dbReference type="Proteomes" id="UP000663831">
    <property type="component" value="Unassembled WGS sequence"/>
</dbReference>
<name>A0A8H3C9A4_9AGAM</name>
<comment type="caution">
    <text evidence="6">The sequence shown here is derived from an EMBL/GenBank/DDBJ whole genome shotgun (WGS) entry which is preliminary data.</text>
</comment>
<evidence type="ECO:0000256" key="3">
    <source>
        <dbReference type="ARBA" id="ARBA00022833"/>
    </source>
</evidence>
<dbReference type="EMBL" id="CAJMWV010003107">
    <property type="protein sequence ID" value="CAE6476367.1"/>
    <property type="molecule type" value="Genomic_DNA"/>
</dbReference>
<keyword evidence="1" id="KW-0479">Metal-binding</keyword>
<evidence type="ECO:0000256" key="4">
    <source>
        <dbReference type="PROSITE-ProRule" id="PRU00134"/>
    </source>
</evidence>
<evidence type="ECO:0000256" key="2">
    <source>
        <dbReference type="ARBA" id="ARBA00022771"/>
    </source>
</evidence>
<organism evidence="6 7">
    <name type="scientific">Rhizoctonia solani</name>
    <dbReference type="NCBI Taxonomy" id="456999"/>
    <lineage>
        <taxon>Eukaryota</taxon>
        <taxon>Fungi</taxon>
        <taxon>Dikarya</taxon>
        <taxon>Basidiomycota</taxon>
        <taxon>Agaricomycotina</taxon>
        <taxon>Agaricomycetes</taxon>
        <taxon>Cantharellales</taxon>
        <taxon>Ceratobasidiaceae</taxon>
        <taxon>Rhizoctonia</taxon>
    </lineage>
</organism>